<dbReference type="Proteomes" id="UP000009183">
    <property type="component" value="Chromosome 6"/>
</dbReference>
<evidence type="ECO:0000313" key="1">
    <source>
        <dbReference type="EMBL" id="CCB43767.1"/>
    </source>
</evidence>
<reference evidence="2" key="1">
    <citation type="journal article" date="2007" name="Nature">
        <title>The grapevine genome sequence suggests ancestral hexaploidization in major angiosperm phyla.</title>
        <authorList>
            <consortium name="The French-Italian Public Consortium for Grapevine Genome Characterization."/>
            <person name="Jaillon O."/>
            <person name="Aury J.-M."/>
            <person name="Noel B."/>
            <person name="Policriti A."/>
            <person name="Clepet C."/>
            <person name="Casagrande A."/>
            <person name="Choisne N."/>
            <person name="Aubourg S."/>
            <person name="Vitulo N."/>
            <person name="Jubin C."/>
            <person name="Vezzi A."/>
            <person name="Legeai F."/>
            <person name="Hugueney P."/>
            <person name="Dasilva C."/>
            <person name="Horner D."/>
            <person name="Mica E."/>
            <person name="Jublot D."/>
            <person name="Poulain J."/>
            <person name="Bruyere C."/>
            <person name="Billault A."/>
            <person name="Segurens B."/>
            <person name="Gouyvenoux M."/>
            <person name="Ugarte E."/>
            <person name="Cattonaro F."/>
            <person name="Anthouard V."/>
            <person name="Vico V."/>
            <person name="Del Fabbro C."/>
            <person name="Alaux M."/>
            <person name="Di Gaspero G."/>
            <person name="Dumas V."/>
            <person name="Felice N."/>
            <person name="Paillard S."/>
            <person name="Juman I."/>
            <person name="Moroldo M."/>
            <person name="Scalabrin S."/>
            <person name="Canaguier A."/>
            <person name="Le Clainche I."/>
            <person name="Malacrida G."/>
            <person name="Durand E."/>
            <person name="Pesole G."/>
            <person name="Laucou V."/>
            <person name="Chatelet P."/>
            <person name="Merdinoglu D."/>
            <person name="Delledonne M."/>
            <person name="Pezzotti M."/>
            <person name="Lecharny A."/>
            <person name="Scarpelli C."/>
            <person name="Artiguenave F."/>
            <person name="Pe M.E."/>
            <person name="Valle G."/>
            <person name="Morgante M."/>
            <person name="Caboche M."/>
            <person name="Adam-Blondon A.-F."/>
            <person name="Weissenbach J."/>
            <person name="Quetier F."/>
            <person name="Wincker P."/>
        </authorList>
    </citation>
    <scope>NUCLEOTIDE SEQUENCE [LARGE SCALE GENOMIC DNA]</scope>
    <source>
        <strain evidence="2">cv. Pinot noir / PN40024</strain>
    </source>
</reference>
<name>F6GUE6_VITVI</name>
<keyword evidence="2" id="KW-1185">Reference proteome</keyword>
<organism evidence="1 2">
    <name type="scientific">Vitis vinifera</name>
    <name type="common">Grape</name>
    <dbReference type="NCBI Taxonomy" id="29760"/>
    <lineage>
        <taxon>Eukaryota</taxon>
        <taxon>Viridiplantae</taxon>
        <taxon>Streptophyta</taxon>
        <taxon>Embryophyta</taxon>
        <taxon>Tracheophyta</taxon>
        <taxon>Spermatophyta</taxon>
        <taxon>Magnoliopsida</taxon>
        <taxon>eudicotyledons</taxon>
        <taxon>Gunneridae</taxon>
        <taxon>Pentapetalae</taxon>
        <taxon>rosids</taxon>
        <taxon>Vitales</taxon>
        <taxon>Vitaceae</taxon>
        <taxon>Viteae</taxon>
        <taxon>Vitis</taxon>
    </lineage>
</organism>
<protein>
    <submittedName>
        <fullName evidence="1">Uncharacterized protein</fullName>
    </submittedName>
</protein>
<proteinExistence type="predicted"/>
<dbReference type="STRING" id="29760.F6GUE6"/>
<dbReference type="InParanoid" id="F6GUE6"/>
<accession>F6GUE6</accession>
<gene>
    <name evidence="1" type="ordered locus">VIT_06s0004g01280</name>
</gene>
<sequence length="59" mass="7014">MMHRVYGNDVYVYTLCNACGLKYWRRQRKEGEARPYLLPDLNELPELGLDLDLNQFPQP</sequence>
<dbReference type="AlphaFoldDB" id="F6GUE6"/>
<dbReference type="HOGENOM" id="CLU_2965622_0_0_1"/>
<dbReference type="EMBL" id="FN594951">
    <property type="protein sequence ID" value="CCB43767.1"/>
    <property type="molecule type" value="Genomic_DNA"/>
</dbReference>
<dbReference type="PaxDb" id="29760-VIT_06s0004g01280.t01"/>
<evidence type="ECO:0000313" key="2">
    <source>
        <dbReference type="Proteomes" id="UP000009183"/>
    </source>
</evidence>